<evidence type="ECO:0000259" key="3">
    <source>
        <dbReference type="Pfam" id="PF10079"/>
    </source>
</evidence>
<keyword evidence="1 2" id="KW-0436">Ligase</keyword>
<accession>A0A4R2NR77</accession>
<evidence type="ECO:0000313" key="5">
    <source>
        <dbReference type="EMBL" id="TCP24350.1"/>
    </source>
</evidence>
<dbReference type="InterPro" id="IPR055399">
    <property type="entry name" value="CC_BshC"/>
</dbReference>
<dbReference type="RefSeq" id="WP_132795025.1">
    <property type="nucleotide sequence ID" value="NZ_SLXM01000006.1"/>
</dbReference>
<comment type="caution">
    <text evidence="5">The sequence shown here is derived from an EMBL/GenBank/DDBJ whole genome shotgun (WGS) entry which is preliminary data.</text>
</comment>
<dbReference type="InterPro" id="IPR055398">
    <property type="entry name" value="Rossmann-like_BshC"/>
</dbReference>
<gene>
    <name evidence="2" type="primary">bshC</name>
    <name evidence="5" type="ORF">EV195_106158</name>
</gene>
<evidence type="ECO:0000313" key="6">
    <source>
        <dbReference type="Proteomes" id="UP000294564"/>
    </source>
</evidence>
<keyword evidence="6" id="KW-1185">Reference proteome</keyword>
<dbReference type="AlphaFoldDB" id="A0A4R2NR77"/>
<comment type="similarity">
    <text evidence="2">Belongs to the BshC family.</text>
</comment>
<proteinExistence type="inferred from homology"/>
<name>A0A4R2NR77_9FLAO</name>
<dbReference type="EMBL" id="SLXM01000006">
    <property type="protein sequence ID" value="TCP24350.1"/>
    <property type="molecule type" value="Genomic_DNA"/>
</dbReference>
<feature type="coiled-coil region" evidence="2">
    <location>
        <begin position="453"/>
        <end position="483"/>
    </location>
</feature>
<dbReference type="Pfam" id="PF24850">
    <property type="entry name" value="CC_BshC"/>
    <property type="match status" value="1"/>
</dbReference>
<feature type="domain" description="Bacillithiol biosynthesis BshC N-terminal Rossmann-like" evidence="3">
    <location>
        <begin position="11"/>
        <end position="378"/>
    </location>
</feature>
<organism evidence="5 6">
    <name type="scientific">Tenacibaculum skagerrakense</name>
    <dbReference type="NCBI Taxonomy" id="186571"/>
    <lineage>
        <taxon>Bacteria</taxon>
        <taxon>Pseudomonadati</taxon>
        <taxon>Bacteroidota</taxon>
        <taxon>Flavobacteriia</taxon>
        <taxon>Flavobacteriales</taxon>
        <taxon>Flavobacteriaceae</taxon>
        <taxon>Tenacibaculum</taxon>
    </lineage>
</organism>
<dbReference type="EC" id="6.-.-.-" evidence="2"/>
<dbReference type="GO" id="GO:0016874">
    <property type="term" value="F:ligase activity"/>
    <property type="evidence" value="ECO:0007669"/>
    <property type="project" value="UniProtKB-UniRule"/>
</dbReference>
<dbReference type="Proteomes" id="UP000294564">
    <property type="component" value="Unassembled WGS sequence"/>
</dbReference>
<dbReference type="OrthoDB" id="9765151at2"/>
<feature type="domain" description="Bacillithiol biosynthesis BshC C-terminal coiled-coil" evidence="4">
    <location>
        <begin position="381"/>
        <end position="534"/>
    </location>
</feature>
<evidence type="ECO:0000256" key="2">
    <source>
        <dbReference type="HAMAP-Rule" id="MF_01867"/>
    </source>
</evidence>
<evidence type="ECO:0000259" key="4">
    <source>
        <dbReference type="Pfam" id="PF24850"/>
    </source>
</evidence>
<dbReference type="Pfam" id="PF10079">
    <property type="entry name" value="Rossmann-like_BshC"/>
    <property type="match status" value="1"/>
</dbReference>
<dbReference type="PIRSF" id="PIRSF012535">
    <property type="entry name" value="UCP012535"/>
    <property type="match status" value="1"/>
</dbReference>
<evidence type="ECO:0000256" key="1">
    <source>
        <dbReference type="ARBA" id="ARBA00022598"/>
    </source>
</evidence>
<protein>
    <recommendedName>
        <fullName evidence="2">Putative cysteine ligase BshC</fullName>
        <ecNumber evidence="2">6.-.-.-</ecNumber>
    </recommendedName>
</protein>
<dbReference type="NCBIfam" id="TIGR03998">
    <property type="entry name" value="thiol_BshC"/>
    <property type="match status" value="1"/>
</dbReference>
<keyword evidence="2" id="KW-0175">Coiled coil</keyword>
<sequence>MSLTECDCSAYIPFQKTGFFSTIMSDYLEQSEKIAPFYGNFPSIENFENQILSKQQSYSKDNREVLVSVLKQQYAEVSTSEKTLENIDLLGKENTFTVTTGHQLNLFTGPLYFLYKIISAINLSEELSENYPNYNFVPVYWMATEDHDFEEINYFNFKGKKVQWTSDQTGAVGRFSTEGLALVFEEFQKYLGTSKNAEFLKELFKQGYLQHDNLAAATRYIANELFTEFGLVIIDADSKELKQLFIPYIKEDLINSTSFKAVTKTNELLGEIYKIQVNPREINLFYIKDTVRERIVFEDSVFKVIDTTIEFTEEEILKELQNHPERFSPNVIMRPLYQEVILPNLCYIGGGGELAYWMQLKGFFDTVSVPFPILLLRNSVQVVSAKQFGKLERLNISLEELFFNQHDLVAKKVNENAEVSFDFKQQKTFLEEQFNTLREIAAKTDVSYIGAVNAQEKKQKKGLENLEKRLLRAEKRRQSDLVDRIKTIQSEILPNLSLEERKRNFSEYYLEYGADFITTLKNSLKPLKLEFFVLVK</sequence>
<reference evidence="5 6" key="1">
    <citation type="submission" date="2019-03" db="EMBL/GenBank/DDBJ databases">
        <title>Genomic Encyclopedia of Type Strains, Phase IV (KMG-IV): sequencing the most valuable type-strain genomes for metagenomic binning, comparative biology and taxonomic classification.</title>
        <authorList>
            <person name="Goeker M."/>
        </authorList>
    </citation>
    <scope>NUCLEOTIDE SEQUENCE [LARGE SCALE GENOMIC DNA]</scope>
    <source>
        <strain evidence="5 6">DSM 14836</strain>
    </source>
</reference>
<dbReference type="HAMAP" id="MF_01867">
    <property type="entry name" value="BshC"/>
    <property type="match status" value="1"/>
</dbReference>
<dbReference type="InterPro" id="IPR011199">
    <property type="entry name" value="Bacillithiol_biosynth_BshC"/>
</dbReference>